<evidence type="ECO:0000313" key="1">
    <source>
        <dbReference type="EMBL" id="VYT89528.1"/>
    </source>
</evidence>
<protein>
    <submittedName>
        <fullName evidence="1">Uncharacterized protein</fullName>
    </submittedName>
</protein>
<name>A0A6N3AGP1_VEIPA</name>
<organism evidence="1">
    <name type="scientific">Veillonella parvula</name>
    <name type="common">Staphylococcus parvulus</name>
    <dbReference type="NCBI Taxonomy" id="29466"/>
    <lineage>
        <taxon>Bacteria</taxon>
        <taxon>Bacillati</taxon>
        <taxon>Bacillota</taxon>
        <taxon>Negativicutes</taxon>
        <taxon>Veillonellales</taxon>
        <taxon>Veillonellaceae</taxon>
        <taxon>Veillonella</taxon>
    </lineage>
</organism>
<gene>
    <name evidence="1" type="ORF">VPLFYP99_01463</name>
</gene>
<dbReference type="RefSeq" id="WP_156697216.1">
    <property type="nucleotide sequence ID" value="NZ_CACRUG010000005.1"/>
</dbReference>
<accession>A0A6N3AGP1</accession>
<proteinExistence type="predicted"/>
<reference evidence="1" key="1">
    <citation type="submission" date="2019-11" db="EMBL/GenBank/DDBJ databases">
        <authorList>
            <person name="Feng L."/>
        </authorList>
    </citation>
    <scope>NUCLEOTIDE SEQUENCE</scope>
    <source>
        <strain evidence="1">VparvulaLFYP99</strain>
    </source>
</reference>
<sequence>MEHYIEIIVMLAPGFIAKEVARALGNVKSRSSSIDQILNYFVYSIFCFFITLLMYTIINKLLGIDSLQYLLLVFLAILSGVSVGYAWQSIVKKNVKRIIDKYTSANNGYMYFQEDSMLNNCMLDGKDHLIQIVKSGNVIATGKFLGATFSNEDTTEIKIDSHPVYASWLSDERYSEYFGYLHSIFDIKNDIEVREYDYPNGFFEEGFSADKITSSE</sequence>
<dbReference type="AlphaFoldDB" id="A0A6N3AGP1"/>
<dbReference type="EMBL" id="CACRUG010000005">
    <property type="protein sequence ID" value="VYT89528.1"/>
    <property type="molecule type" value="Genomic_DNA"/>
</dbReference>